<protein>
    <submittedName>
        <fullName evidence="3">Uncharacterized protein</fullName>
    </submittedName>
</protein>
<dbReference type="PANTHER" id="PTHR36251">
    <property type="entry name" value="FELS-1 PROPHAGE HOST SPECIFICITY PROTEIN-RELATED"/>
    <property type="match status" value="1"/>
</dbReference>
<dbReference type="Pfam" id="PF24801">
    <property type="entry name" value="FNIII-A_GpJ"/>
    <property type="match status" value="1"/>
</dbReference>
<name>A0A3A1Y884_9GAMM</name>
<gene>
    <name evidence="3" type="ORF">CKF54_00515</name>
</gene>
<dbReference type="OrthoDB" id="109844at2"/>
<dbReference type="RefSeq" id="WP_119524286.1">
    <property type="nucleotide sequence ID" value="NZ_NRHC01000002.1"/>
</dbReference>
<sequence length="1533" mass="174197">MTDNSSIFKKKQQRELAFTSLYTPAYQFSISDSPQYQNLFKIANDYVRSASDILRISEPDALNYFKDNFQYTYYSEYGKAFLNVTTYITNVVFKETKTAFGEREDTRTLLAKLQQYTQSDGAYFARFYGWALAQNSLSFNSRVLDRYRHAYLNGSTERQNEILDDIRSSITLIKGLGQYKNDTLSQIIAQESELYFQITKFKNYIPNGVETVQKTKEQPKVKKIFFGRARRAIASQTEFTVNSLKQTQHVVDVLSLGPIKGLADGFRNLYIDDTPILDAKGNKMLPNVQSELVLGWANQKIPYNNFFPSSNIKIDKTVQKNTPVVASVNTKDCDYIDVVLRVPQLIDAEIDFAIYINTADGTRTEIANQTIKGKWTNDKEFNFRYYLESSAELPLTVEVHRLNEEIEDDTNKSNPLKFVRVQGVREYMPSYPGMAYISSSWDNSSYTKEPTRKAIIYGRLVKIPSNYNPYSRQYTGDWDGTFKLDWSNNPAWILYDILTDVYFGLGGLIPIDMIDKWSFYNCAQYCDEMVDGTPRWTFNGAITKSAKAFNVINQIAGECRANIVDTGNGIKMLIERPQEHVYMFSNANVVNGNFTYQGSSLRTRNKRIEVKYTEPDNGYETTSVFVSDSKNASDYRASKTVTLTGCTSREQAIRYGKFILAVEKFETNTVNFTGNYDSLAVEVGDVVAISDYIVSGMYCNGKVKIVIPDKKNRTAKLYFDYLDEQLRDEKKIYTEVVSGKQLITYELSDLKQDEIGYYITIDITDKESPVPKHFDTFTVYTNRFSPAYYRIISKAVNNDRTIAYQAQKYSSKKFDVVDGKSDIIYTTEVNHYGPQLQASNLADLKANLSLSSGRVNLGISWSDDSRGDGITYTVQVRDKQTKNVLFTADTEKTTHTFYCDPNMPATDTEILVYTKINKVMNQSVYLTTDYRINIPALVPSKPKLNTLNIVAKGSSRKKINLSTSVNYSGVKNEKNIESVKIMFSHDPKYLQSTGSERLTESNSNVVVITSSKSNSRAITYSFTEDEIAILKLQASLMSKVIDGEAYYYRPLYCKVVPVNSAISNVLANGYKSSNWGIIDCSFYAKNANQYAQLYVHNTDRGRNRLDITVPSSDQVVNVPLFANIRVKLNDVLINTLKGITNTKNSSIEFKYDLFDVLRARDSRSYKVEYSSLIGQEYEIEEEVEFNIAGSAPDVKVDIEGTSAQIRMEVDNDIKPDWIILDKTSTNWRFTKYTILWAGKEVRSNVSIPIYSASELAKKKYSYEFRCFNVYDFQYIKKGSVTIKGNSTNSTNIPNYVIEIPRLTVPGESGKPYHRDNKTKIRTVVFTPVTYRAMFTGSKVSTYREKTNNNRAWRDPENFAMPGDWKAVVSFKSLDESEQNLIKNCDELILRGLTITGANVEKTVTTKSSGGYYLDKDNLALGLKYGTKEDLNSLIYDLTSIEVVRNGTTVTELFSSAFVATNKQGEGKLIRDASEMVNIKGYRRDNVSPDTVAMVDIRHSDDVSSNKRIIKVTTLDQNGNPVAAKVDFTIFYEN</sequence>
<dbReference type="EMBL" id="NRHC01000002">
    <property type="protein sequence ID" value="RIY34513.1"/>
    <property type="molecule type" value="Genomic_DNA"/>
</dbReference>
<accession>A0A3A1Y884</accession>
<proteinExistence type="predicted"/>
<evidence type="ECO:0000259" key="1">
    <source>
        <dbReference type="Pfam" id="PF13550"/>
    </source>
</evidence>
<dbReference type="Pfam" id="PF13550">
    <property type="entry name" value="Phage-tail_3"/>
    <property type="match status" value="1"/>
</dbReference>
<dbReference type="InterPro" id="IPR053171">
    <property type="entry name" value="Viral_Tip_Attach_Protein"/>
</dbReference>
<feature type="domain" description="Tip attachment protein J" evidence="1">
    <location>
        <begin position="546"/>
        <end position="691"/>
    </location>
</feature>
<keyword evidence="4" id="KW-1185">Reference proteome</keyword>
<dbReference type="PANTHER" id="PTHR36251:SF2">
    <property type="entry name" value="GIFSY-2 PROPHAGE HOST SPECIFICITY PROTEIN J, PHAGE LAMBDA"/>
    <property type="match status" value="1"/>
</dbReference>
<evidence type="ECO:0000313" key="3">
    <source>
        <dbReference type="EMBL" id="RIY34513.1"/>
    </source>
</evidence>
<dbReference type="InterPro" id="IPR055385">
    <property type="entry name" value="GpJ_HDII-ins2"/>
</dbReference>
<organism evidence="3 4">
    <name type="scientific">Psittacicella hinzii</name>
    <dbReference type="NCBI Taxonomy" id="2028575"/>
    <lineage>
        <taxon>Bacteria</taxon>
        <taxon>Pseudomonadati</taxon>
        <taxon>Pseudomonadota</taxon>
        <taxon>Gammaproteobacteria</taxon>
        <taxon>Pasteurellales</taxon>
        <taxon>Psittacicellaceae</taxon>
        <taxon>Psittacicella</taxon>
    </lineage>
</organism>
<feature type="domain" description="Tip attachment protein J HDII-ins2" evidence="2">
    <location>
        <begin position="311"/>
        <end position="412"/>
    </location>
</feature>
<dbReference type="InterPro" id="IPR032876">
    <property type="entry name" value="J_dom"/>
</dbReference>
<dbReference type="Proteomes" id="UP000265691">
    <property type="component" value="Unassembled WGS sequence"/>
</dbReference>
<comment type="caution">
    <text evidence="3">The sequence shown here is derived from an EMBL/GenBank/DDBJ whole genome shotgun (WGS) entry which is preliminary data.</text>
</comment>
<evidence type="ECO:0000313" key="4">
    <source>
        <dbReference type="Proteomes" id="UP000265691"/>
    </source>
</evidence>
<reference evidence="3 4" key="1">
    <citation type="submission" date="2017-08" db="EMBL/GenBank/DDBJ databases">
        <title>Reclassification of Bisgaard taxon 37 and 44.</title>
        <authorList>
            <person name="Christensen H."/>
        </authorList>
    </citation>
    <scope>NUCLEOTIDE SEQUENCE [LARGE SCALE GENOMIC DNA]</scope>
    <source>
        <strain evidence="3 4">B96_3</strain>
    </source>
</reference>
<evidence type="ECO:0000259" key="2">
    <source>
        <dbReference type="Pfam" id="PF24801"/>
    </source>
</evidence>